<name>A0A8W8ILW0_MAGGI</name>
<evidence type="ECO:0000256" key="11">
    <source>
        <dbReference type="RuleBase" id="RU361199"/>
    </source>
</evidence>
<dbReference type="GO" id="GO:0046872">
    <property type="term" value="F:metal ion binding"/>
    <property type="evidence" value="ECO:0007669"/>
    <property type="project" value="UniProtKB-KW"/>
</dbReference>
<keyword evidence="4 11" id="KW-0479">Metal-binding</keyword>
<dbReference type="InterPro" id="IPR015341">
    <property type="entry name" value="Glyco_hydro_38_cen"/>
</dbReference>
<dbReference type="GO" id="GO:0030246">
    <property type="term" value="F:carbohydrate binding"/>
    <property type="evidence" value="ECO:0007669"/>
    <property type="project" value="InterPro"/>
</dbReference>
<evidence type="ECO:0000256" key="10">
    <source>
        <dbReference type="ARBA" id="ARBA00023295"/>
    </source>
</evidence>
<evidence type="ECO:0000313" key="14">
    <source>
        <dbReference type="Proteomes" id="UP000005408"/>
    </source>
</evidence>
<proteinExistence type="inferred from homology"/>
<dbReference type="FunFam" id="3.20.110.10:FF:000001">
    <property type="entry name" value="Alpha-mannosidase"/>
    <property type="match status" value="1"/>
</dbReference>
<keyword evidence="8" id="KW-1015">Disulfide bond</keyword>
<keyword evidence="5 11" id="KW-0732">Signal</keyword>
<dbReference type="Gene3D" id="3.20.110.10">
    <property type="entry name" value="Glycoside hydrolase 38, N terminal domain"/>
    <property type="match status" value="1"/>
</dbReference>
<dbReference type="SUPFAM" id="SSF74650">
    <property type="entry name" value="Galactose mutarotase-like"/>
    <property type="match status" value="1"/>
</dbReference>
<dbReference type="Pfam" id="PF07748">
    <property type="entry name" value="Glyco_hydro_38C"/>
    <property type="match status" value="1"/>
</dbReference>
<dbReference type="InterPro" id="IPR050843">
    <property type="entry name" value="Glycosyl_Hydrlase_38"/>
</dbReference>
<dbReference type="Pfam" id="PF21260">
    <property type="entry name" value="Laman-like_dom"/>
    <property type="match status" value="1"/>
</dbReference>
<evidence type="ECO:0000313" key="13">
    <source>
        <dbReference type="EnsemblMetazoa" id="G1464.1:cds"/>
    </source>
</evidence>
<feature type="signal peptide" evidence="11">
    <location>
        <begin position="1"/>
        <end position="29"/>
    </location>
</feature>
<evidence type="ECO:0000256" key="4">
    <source>
        <dbReference type="ARBA" id="ARBA00022723"/>
    </source>
</evidence>
<comment type="cofactor">
    <cofactor evidence="11">
        <name>Zn(2+)</name>
        <dbReference type="ChEBI" id="CHEBI:29105"/>
    </cofactor>
    <text evidence="11">Binds 1 zinc ion per subunit.</text>
</comment>
<accession>A0A8W8ILW0</accession>
<dbReference type="InterPro" id="IPR013780">
    <property type="entry name" value="Glyco_hydro_b"/>
</dbReference>
<dbReference type="GO" id="GO:0005764">
    <property type="term" value="C:lysosome"/>
    <property type="evidence" value="ECO:0007669"/>
    <property type="project" value="TreeGrafter"/>
</dbReference>
<comment type="similarity">
    <text evidence="2 11">Belongs to the glycosyl hydrolase 38 family.</text>
</comment>
<dbReference type="PANTHER" id="PTHR11607:SF3">
    <property type="entry name" value="LYSOSOMAL ALPHA-MANNOSIDASE"/>
    <property type="match status" value="1"/>
</dbReference>
<evidence type="ECO:0000256" key="8">
    <source>
        <dbReference type="ARBA" id="ARBA00023157"/>
    </source>
</evidence>
<dbReference type="GO" id="GO:0006013">
    <property type="term" value="P:mannose metabolic process"/>
    <property type="evidence" value="ECO:0007669"/>
    <property type="project" value="InterPro"/>
</dbReference>
<dbReference type="InterPro" id="IPR011682">
    <property type="entry name" value="Glyco_hydro_38_C"/>
</dbReference>
<dbReference type="SMART" id="SM00872">
    <property type="entry name" value="Alpha-mann_mid"/>
    <property type="match status" value="1"/>
</dbReference>
<evidence type="ECO:0000256" key="5">
    <source>
        <dbReference type="ARBA" id="ARBA00022729"/>
    </source>
</evidence>
<dbReference type="EC" id="3.2.1.-" evidence="11"/>
<evidence type="ECO:0000256" key="7">
    <source>
        <dbReference type="ARBA" id="ARBA00022833"/>
    </source>
</evidence>
<dbReference type="EnsemblMetazoa" id="G1464.1">
    <property type="protein sequence ID" value="G1464.1:cds"/>
    <property type="gene ID" value="G1464"/>
</dbReference>
<dbReference type="OMA" id="FIWRPSK"/>
<dbReference type="Pfam" id="PF09261">
    <property type="entry name" value="Alpha-mann_mid"/>
    <property type="match status" value="1"/>
</dbReference>
<dbReference type="GO" id="GO:0004559">
    <property type="term" value="F:alpha-mannosidase activity"/>
    <property type="evidence" value="ECO:0007669"/>
    <property type="project" value="UniProtKB-EC"/>
</dbReference>
<keyword evidence="9" id="KW-0325">Glycoprotein</keyword>
<evidence type="ECO:0000256" key="3">
    <source>
        <dbReference type="ARBA" id="ARBA00012752"/>
    </source>
</evidence>
<evidence type="ECO:0000256" key="1">
    <source>
        <dbReference type="ARBA" id="ARBA00000365"/>
    </source>
</evidence>
<dbReference type="InterPro" id="IPR037094">
    <property type="entry name" value="Glyco_hydro_38_cen_sf"/>
</dbReference>
<dbReference type="Gene3D" id="2.60.40.1360">
    <property type="match status" value="1"/>
</dbReference>
<dbReference type="Proteomes" id="UP000005408">
    <property type="component" value="Unassembled WGS sequence"/>
</dbReference>
<dbReference type="Gene3D" id="1.20.1270.50">
    <property type="entry name" value="Glycoside hydrolase family 38, central domain"/>
    <property type="match status" value="2"/>
</dbReference>
<dbReference type="Gene3D" id="2.70.98.30">
    <property type="entry name" value="Golgi alpha-mannosidase II, domain 4"/>
    <property type="match status" value="1"/>
</dbReference>
<keyword evidence="6 11" id="KW-0378">Hydrolase</keyword>
<comment type="catalytic activity">
    <reaction evidence="1">
        <text>Hydrolysis of terminal, non-reducing alpha-D-mannose residues in alpha-D-mannosides.</text>
        <dbReference type="EC" id="3.2.1.24"/>
    </reaction>
</comment>
<sequence length="1011" mass="115088">MNKLRVNKGFAMERFSVLCIVILITGCQAAGKCGYESCNPVKDGMINVHLVPHTHDDVGWLKTVDQYYYGDKNHIQNAGVQYILDSVIQQLFADKNKRFIYVEVAFFARWWRQQHDSMRHAVKGLVNQGRLEFILGGWSMDDEATTHYNAIIDEHSLGLEFLRQNFGDCGRPRVAWQIDPFGHSREQASLFAHMGYDGLFFGRVDYQDKFNRAITKSMEMVWQGSPNNLGPSSDLFSGVLYHGYNPPPGFCWDTLCTDDPIMDDEDMEGYNADQKTQDFLNYTKYQSMAYATDHLMMTMGSDFNYQNAHMWFKNMDKLISLVNAQQKKGSKVNLLYSTPSCYLYQLNRANKTWPTKSDDFFPYAHLPHAYWSGFYTSRPTLKGYVRQTNNFLQVCKQLDALAKLEDSDNSTLNIQVLKEAMGVAQHHDAVSGTEKQAVAYDYAMRLSRGNYECQKVVNDAYKKLFPKQKEVPPNQMFCNLLNISMCQATENNKQFTMTVYNPLGRAVSHWVRLPVIGKSYVITDPNGKSVPSQVLPISNVTKNIPERKGSLAENELVFQVALPSLGFSTFFIKMSQQSIKKQRSVVGQIDKADISIKNQHLSLMFDGNTGMLKSMKNLNSGASIPLQQTFQYYIGHPGNSSVKRFQASGAYVFRPLTSASLDFQPTLKKKTLYVQGQLVQEIWQQFSPWVSQVVRLYDQAKYAELEWTVGPIPVNDGKGKEVITKYSTGLQTSGVFYTDANGREILKRVRNHRATWQLKTSEPVAANYYPINSRVYINDNKTQFTVMTDRSQGGSSLQDGNIEVMLHRRLLYDDNLGVGEALNETGADGKGLIARGKHYLFLDTVQNSGALHREMGLRLYMAPSLSFTNSQMKQQEWSQKFYSNWSGLKSPLPDNVHMLTLEQWGGPTIRPSATQPFLVRFEHIYEKGENSALSKPVKFLAKDLFVPFSIKTMEELTLGANLPLADLKRLQWKTKDYTTDSEAVRRRIQAADNFTVILNPMEIRTFQVTLT</sequence>
<evidence type="ECO:0000256" key="9">
    <source>
        <dbReference type="ARBA" id="ARBA00023180"/>
    </source>
</evidence>
<evidence type="ECO:0000256" key="2">
    <source>
        <dbReference type="ARBA" id="ARBA00009792"/>
    </source>
</evidence>
<dbReference type="Pfam" id="PF17677">
    <property type="entry name" value="Glyco_hydro38C2"/>
    <property type="match status" value="1"/>
</dbReference>
<dbReference type="AlphaFoldDB" id="A0A8W8ILW0"/>
<dbReference type="InterPro" id="IPR028995">
    <property type="entry name" value="Glyco_hydro_57/38_cen_sf"/>
</dbReference>
<feature type="chain" id="PRO_5036515496" description="Alpha-mannosidase" evidence="11">
    <location>
        <begin position="30"/>
        <end position="1011"/>
    </location>
</feature>
<evidence type="ECO:0000256" key="6">
    <source>
        <dbReference type="ARBA" id="ARBA00022801"/>
    </source>
</evidence>
<protein>
    <recommendedName>
        <fullName evidence="3 11">Alpha-mannosidase</fullName>
        <ecNumber evidence="11">3.2.1.-</ecNumber>
    </recommendedName>
</protein>
<dbReference type="SUPFAM" id="SSF88688">
    <property type="entry name" value="Families 57/38 glycoside transferase middle domain"/>
    <property type="match status" value="1"/>
</dbReference>
<dbReference type="InterPro" id="IPR041147">
    <property type="entry name" value="GH38_C"/>
</dbReference>
<organism evidence="13 14">
    <name type="scientific">Magallana gigas</name>
    <name type="common">Pacific oyster</name>
    <name type="synonym">Crassostrea gigas</name>
    <dbReference type="NCBI Taxonomy" id="29159"/>
    <lineage>
        <taxon>Eukaryota</taxon>
        <taxon>Metazoa</taxon>
        <taxon>Spiralia</taxon>
        <taxon>Lophotrochozoa</taxon>
        <taxon>Mollusca</taxon>
        <taxon>Bivalvia</taxon>
        <taxon>Autobranchia</taxon>
        <taxon>Pteriomorphia</taxon>
        <taxon>Ostreida</taxon>
        <taxon>Ostreoidea</taxon>
        <taxon>Ostreidae</taxon>
        <taxon>Magallana</taxon>
    </lineage>
</organism>
<feature type="domain" description="Glycoside hydrolase family 38 central" evidence="12">
    <location>
        <begin position="369"/>
        <end position="446"/>
    </location>
</feature>
<dbReference type="PROSITE" id="PS51257">
    <property type="entry name" value="PROKAR_LIPOPROTEIN"/>
    <property type="match status" value="1"/>
</dbReference>
<dbReference type="FunFam" id="2.70.98.30:FF:000003">
    <property type="entry name" value="Alpha-mannosidase"/>
    <property type="match status" value="1"/>
</dbReference>
<dbReference type="FunFam" id="1.20.1270.50:FF:000002">
    <property type="entry name" value="Alpha-mannosidase"/>
    <property type="match status" value="1"/>
</dbReference>
<dbReference type="InterPro" id="IPR011330">
    <property type="entry name" value="Glyco_hydro/deAcase_b/a-brl"/>
</dbReference>
<dbReference type="PANTHER" id="PTHR11607">
    <property type="entry name" value="ALPHA-MANNOSIDASE"/>
    <property type="match status" value="1"/>
</dbReference>
<keyword evidence="7 11" id="KW-0862">Zinc</keyword>
<dbReference type="CDD" id="cd10810">
    <property type="entry name" value="GH38N_AMII_LAM_like"/>
    <property type="match status" value="1"/>
</dbReference>
<dbReference type="InterPro" id="IPR011013">
    <property type="entry name" value="Gal_mutarotase_sf_dom"/>
</dbReference>
<dbReference type="Pfam" id="PF01074">
    <property type="entry name" value="Glyco_hydro_38N"/>
    <property type="match status" value="1"/>
</dbReference>
<keyword evidence="14" id="KW-1185">Reference proteome</keyword>
<dbReference type="InterPro" id="IPR027291">
    <property type="entry name" value="Glyco_hydro_38_N_sf"/>
</dbReference>
<dbReference type="Gene3D" id="2.60.40.1180">
    <property type="entry name" value="Golgi alpha-mannosidase II"/>
    <property type="match status" value="1"/>
</dbReference>
<keyword evidence="10 11" id="KW-0326">Glycosidase</keyword>
<dbReference type="SUPFAM" id="SSF88713">
    <property type="entry name" value="Glycoside hydrolase/deacetylase"/>
    <property type="match status" value="1"/>
</dbReference>
<evidence type="ECO:0000259" key="12">
    <source>
        <dbReference type="SMART" id="SM00872"/>
    </source>
</evidence>
<dbReference type="InterPro" id="IPR048534">
    <property type="entry name" value="Man2a1-like_dom"/>
</dbReference>
<dbReference type="OrthoDB" id="2016903at2759"/>
<dbReference type="FunFam" id="2.60.40.1180:FF:000018">
    <property type="entry name" value="Alpha-mannosidase"/>
    <property type="match status" value="1"/>
</dbReference>
<dbReference type="FunFam" id="1.20.1270.50:FF:000003">
    <property type="entry name" value="Alpha-mannosidase"/>
    <property type="match status" value="1"/>
</dbReference>
<reference evidence="13" key="1">
    <citation type="submission" date="2022-08" db="UniProtKB">
        <authorList>
            <consortium name="EnsemblMetazoa"/>
        </authorList>
    </citation>
    <scope>IDENTIFICATION</scope>
    <source>
        <strain evidence="13">05x7-T-G4-1.051#20</strain>
    </source>
</reference>
<dbReference type="InterPro" id="IPR000602">
    <property type="entry name" value="Glyco_hydro_38_N"/>
</dbReference>